<feature type="domain" description="DUF2786" evidence="1">
    <location>
        <begin position="123"/>
        <end position="161"/>
    </location>
</feature>
<evidence type="ECO:0000313" key="4">
    <source>
        <dbReference type="Proteomes" id="UP001501842"/>
    </source>
</evidence>
<evidence type="ECO:0000259" key="1">
    <source>
        <dbReference type="Pfam" id="PF10979"/>
    </source>
</evidence>
<keyword evidence="4" id="KW-1185">Reference proteome</keyword>
<dbReference type="InterPro" id="IPR055592">
    <property type="entry name" value="DUF7168"/>
</dbReference>
<comment type="caution">
    <text evidence="3">The sequence shown here is derived from an EMBL/GenBank/DDBJ whole genome shotgun (WGS) entry which is preliminary data.</text>
</comment>
<evidence type="ECO:0000313" key="3">
    <source>
        <dbReference type="EMBL" id="GAA2729207.1"/>
    </source>
</evidence>
<dbReference type="EMBL" id="BAAATZ010000015">
    <property type="protein sequence ID" value="GAA2729207.1"/>
    <property type="molecule type" value="Genomic_DNA"/>
</dbReference>
<dbReference type="InterPro" id="IPR024498">
    <property type="entry name" value="DUF2786"/>
</dbReference>
<accession>A0ABP6GSU1</accession>
<sequence>MSSVDETEQLITVAMDAQFTDDLRARDTAIALLSANKTAEGRLLAALERAVRAAADRGWQPEDLRRHLARFRSPAHAALLEADGLGGRDRLTAVSQVVDVLCELRRLPKIARLVRTAAPAHPALERIRALLAKAESTQYPAEAEALVAGAQRLMTRHSLDQAALESPSDAPTGIRLPVDGPYEEAKAALLHVVAEANRCRAVWQSDLGFSTVLGYPADLEAVELLYTSLLLQADTAMPKNGSKKRFRQSFLTSFAHHIGERLAQAGEAELTEDLLPVLARRDQAVDTAVDRLFPSAKTVRGRRIQDLDGWEQGRRAAREADLA</sequence>
<name>A0ABP6GSU1_9ACTN</name>
<organism evidence="3 4">
    <name type="scientific">Actinocorallia aurantiaca</name>
    <dbReference type="NCBI Taxonomy" id="46204"/>
    <lineage>
        <taxon>Bacteria</taxon>
        <taxon>Bacillati</taxon>
        <taxon>Actinomycetota</taxon>
        <taxon>Actinomycetes</taxon>
        <taxon>Streptosporangiales</taxon>
        <taxon>Thermomonosporaceae</taxon>
        <taxon>Actinocorallia</taxon>
    </lineage>
</organism>
<evidence type="ECO:0000259" key="2">
    <source>
        <dbReference type="Pfam" id="PF23771"/>
    </source>
</evidence>
<dbReference type="Proteomes" id="UP001501842">
    <property type="component" value="Unassembled WGS sequence"/>
</dbReference>
<gene>
    <name evidence="3" type="ORF">GCM10010439_39140</name>
</gene>
<proteinExistence type="predicted"/>
<protein>
    <submittedName>
        <fullName evidence="3">DUF2786 domain-containing protein</fullName>
    </submittedName>
</protein>
<reference evidence="4" key="1">
    <citation type="journal article" date="2019" name="Int. J. Syst. Evol. Microbiol.">
        <title>The Global Catalogue of Microorganisms (GCM) 10K type strain sequencing project: providing services to taxonomists for standard genome sequencing and annotation.</title>
        <authorList>
            <consortium name="The Broad Institute Genomics Platform"/>
            <consortium name="The Broad Institute Genome Sequencing Center for Infectious Disease"/>
            <person name="Wu L."/>
            <person name="Ma J."/>
        </authorList>
    </citation>
    <scope>NUCLEOTIDE SEQUENCE [LARGE SCALE GENOMIC DNA]</scope>
    <source>
        <strain evidence="4">JCM 8201</strain>
    </source>
</reference>
<dbReference type="Pfam" id="PF10979">
    <property type="entry name" value="DUF2786"/>
    <property type="match status" value="1"/>
</dbReference>
<feature type="domain" description="DUF7168" evidence="2">
    <location>
        <begin position="186"/>
        <end position="288"/>
    </location>
</feature>
<dbReference type="Pfam" id="PF23771">
    <property type="entry name" value="DUF7168"/>
    <property type="match status" value="1"/>
</dbReference>